<organism evidence="1 2">
    <name type="scientific">Colletotrichum scovillei</name>
    <dbReference type="NCBI Taxonomy" id="1209932"/>
    <lineage>
        <taxon>Eukaryota</taxon>
        <taxon>Fungi</taxon>
        <taxon>Dikarya</taxon>
        <taxon>Ascomycota</taxon>
        <taxon>Pezizomycotina</taxon>
        <taxon>Sordariomycetes</taxon>
        <taxon>Hypocreomycetidae</taxon>
        <taxon>Glomerellales</taxon>
        <taxon>Glomerellaceae</taxon>
        <taxon>Colletotrichum</taxon>
        <taxon>Colletotrichum acutatum species complex</taxon>
    </lineage>
</organism>
<keyword evidence="2" id="KW-1185">Reference proteome</keyword>
<dbReference type="AlphaFoldDB" id="A0A9P7ULD8"/>
<evidence type="ECO:0000313" key="2">
    <source>
        <dbReference type="Proteomes" id="UP000699042"/>
    </source>
</evidence>
<feature type="non-terminal residue" evidence="1">
    <location>
        <position position="138"/>
    </location>
</feature>
<evidence type="ECO:0000313" key="1">
    <source>
        <dbReference type="EMBL" id="KAG7055285.1"/>
    </source>
</evidence>
<accession>A0A9P7ULD8</accession>
<gene>
    <name evidence="1" type="ORF">JMJ77_007748</name>
</gene>
<feature type="non-terminal residue" evidence="1">
    <location>
        <position position="1"/>
    </location>
</feature>
<sequence length="138" mass="14906">FSVSLPSSRIFLVAPRVRTTRGRGVFFSGLFLATTTLEVLWTDAVPNSAYGHAPLHTRCRGGALLTPVGARITKYSARPTWPVCTSTCERCQMRLMAMAMAACTTRQVNSCFAPSFAVGSSTLTIGHQHGRRLASQAD</sequence>
<dbReference type="Proteomes" id="UP000699042">
    <property type="component" value="Unassembled WGS sequence"/>
</dbReference>
<dbReference type="EMBL" id="JAESDN010000002">
    <property type="protein sequence ID" value="KAG7055285.1"/>
    <property type="molecule type" value="Genomic_DNA"/>
</dbReference>
<protein>
    <submittedName>
        <fullName evidence="1">Uncharacterized protein</fullName>
    </submittedName>
</protein>
<comment type="caution">
    <text evidence="1">The sequence shown here is derived from an EMBL/GenBank/DDBJ whole genome shotgun (WGS) entry which is preliminary data.</text>
</comment>
<name>A0A9P7ULD8_9PEZI</name>
<proteinExistence type="predicted"/>
<reference evidence="1" key="1">
    <citation type="submission" date="2021-05" db="EMBL/GenBank/DDBJ databases">
        <title>Comparative genomics of three Colletotrichum scovillei strains and genetic complementation revealed genes involved fungal growth and virulence on chili pepper.</title>
        <authorList>
            <person name="Hsieh D.-K."/>
            <person name="Chuang S.-C."/>
            <person name="Chen C.-Y."/>
            <person name="Chao Y.-T."/>
            <person name="Lu M.-Y.J."/>
            <person name="Lee M.-H."/>
            <person name="Shih M.-C."/>
        </authorList>
    </citation>
    <scope>NUCLEOTIDE SEQUENCE</scope>
    <source>
        <strain evidence="1">Coll-153</strain>
    </source>
</reference>